<dbReference type="RefSeq" id="WP_069379184.1">
    <property type="nucleotide sequence ID" value="NZ_CP017141.1"/>
</dbReference>
<sequence length="172" mass="20400">MDILYTTEEKYLEAIDELEHGEPQKALHLMNEIIQIDPEYARAYYHLGNIYQDRFKNYQTAGYYYKKCIGLEPEFPDVYLPYLRLLTTLEMSKLAEQVFSQALLIKGVCKCCIYEQMGNYAEQEKRWEVANELYKQALLSSTGIEDKSALHDNLQRLRDKKQLTQRVIYDFE</sequence>
<organism evidence="1 2">
    <name type="scientific">Pedobacter steynii</name>
    <dbReference type="NCBI Taxonomy" id="430522"/>
    <lineage>
        <taxon>Bacteria</taxon>
        <taxon>Pseudomonadati</taxon>
        <taxon>Bacteroidota</taxon>
        <taxon>Sphingobacteriia</taxon>
        <taxon>Sphingobacteriales</taxon>
        <taxon>Sphingobacteriaceae</taxon>
        <taxon>Pedobacter</taxon>
    </lineage>
</organism>
<proteinExistence type="predicted"/>
<dbReference type="Proteomes" id="UP000094313">
    <property type="component" value="Chromosome"/>
</dbReference>
<dbReference type="SUPFAM" id="SSF48452">
    <property type="entry name" value="TPR-like"/>
    <property type="match status" value="1"/>
</dbReference>
<dbReference type="InterPro" id="IPR011990">
    <property type="entry name" value="TPR-like_helical_dom_sf"/>
</dbReference>
<protein>
    <submittedName>
        <fullName evidence="1">Uncharacterized protein</fullName>
    </submittedName>
</protein>
<reference evidence="1 2" key="1">
    <citation type="submission" date="2016-08" db="EMBL/GenBank/DDBJ databases">
        <authorList>
            <person name="Seilhamer J.J."/>
        </authorList>
    </citation>
    <scope>NUCLEOTIDE SEQUENCE [LARGE SCALE GENOMIC DNA]</scope>
    <source>
        <strain evidence="1 2">DX4</strain>
    </source>
</reference>
<evidence type="ECO:0000313" key="1">
    <source>
        <dbReference type="EMBL" id="AOM77494.1"/>
    </source>
</evidence>
<gene>
    <name evidence="1" type="ORF">BFS30_10130</name>
</gene>
<keyword evidence="2" id="KW-1185">Reference proteome</keyword>
<dbReference type="Pfam" id="PF13181">
    <property type="entry name" value="TPR_8"/>
    <property type="match status" value="1"/>
</dbReference>
<dbReference type="KEGG" id="psty:BFS30_10130"/>
<dbReference type="AlphaFoldDB" id="A0A1D7QFS5"/>
<dbReference type="Gene3D" id="1.25.40.10">
    <property type="entry name" value="Tetratricopeptide repeat domain"/>
    <property type="match status" value="1"/>
</dbReference>
<accession>A0A1D7QFS5</accession>
<name>A0A1D7QFS5_9SPHI</name>
<dbReference type="InterPro" id="IPR019734">
    <property type="entry name" value="TPR_rpt"/>
</dbReference>
<dbReference type="OrthoDB" id="791132at2"/>
<dbReference type="EMBL" id="CP017141">
    <property type="protein sequence ID" value="AOM77494.1"/>
    <property type="molecule type" value="Genomic_DNA"/>
</dbReference>
<evidence type="ECO:0000313" key="2">
    <source>
        <dbReference type="Proteomes" id="UP000094313"/>
    </source>
</evidence>